<evidence type="ECO:0000313" key="11">
    <source>
        <dbReference type="Proteomes" id="UP000256869"/>
    </source>
</evidence>
<reference evidence="10 11" key="1">
    <citation type="submission" date="2018-07" db="EMBL/GenBank/DDBJ databases">
        <title>Genomic Encyclopedia of Type Strains, Phase III (KMG-III): the genomes of soil and plant-associated and newly described type strains.</title>
        <authorList>
            <person name="Whitman W."/>
        </authorList>
    </citation>
    <scope>NUCLEOTIDE SEQUENCE [LARGE SCALE GENOMIC DNA]</scope>
    <source>
        <strain evidence="10 11">CECT 8236</strain>
    </source>
</reference>
<gene>
    <name evidence="10" type="ORF">DFP95_101872</name>
</gene>
<evidence type="ECO:0000256" key="5">
    <source>
        <dbReference type="ARBA" id="ARBA00023002"/>
    </source>
</evidence>
<dbReference type="InterPro" id="IPR016205">
    <property type="entry name" value="Glycerol_DH"/>
</dbReference>
<keyword evidence="2" id="KW-0444">Lipid biosynthesis</keyword>
<evidence type="ECO:0000256" key="9">
    <source>
        <dbReference type="ARBA" id="ARBA00023264"/>
    </source>
</evidence>
<evidence type="ECO:0000256" key="1">
    <source>
        <dbReference type="ARBA" id="ARBA00022490"/>
    </source>
</evidence>
<dbReference type="Pfam" id="PF13685">
    <property type="entry name" value="Fe-ADH_2"/>
    <property type="match status" value="1"/>
</dbReference>
<evidence type="ECO:0000256" key="4">
    <source>
        <dbReference type="ARBA" id="ARBA00022857"/>
    </source>
</evidence>
<evidence type="ECO:0000256" key="8">
    <source>
        <dbReference type="ARBA" id="ARBA00023209"/>
    </source>
</evidence>
<dbReference type="EMBL" id="QRDY01000001">
    <property type="protein sequence ID" value="RED66373.1"/>
    <property type="molecule type" value="Genomic_DNA"/>
</dbReference>
<evidence type="ECO:0000256" key="6">
    <source>
        <dbReference type="ARBA" id="ARBA00023027"/>
    </source>
</evidence>
<dbReference type="Proteomes" id="UP000256869">
    <property type="component" value="Unassembled WGS sequence"/>
</dbReference>
<organism evidence="10 11">
    <name type="scientific">Cohnella lupini</name>
    <dbReference type="NCBI Taxonomy" id="1294267"/>
    <lineage>
        <taxon>Bacteria</taxon>
        <taxon>Bacillati</taxon>
        <taxon>Bacillota</taxon>
        <taxon>Bacilli</taxon>
        <taxon>Bacillales</taxon>
        <taxon>Paenibacillaceae</taxon>
        <taxon>Cohnella</taxon>
    </lineage>
</organism>
<keyword evidence="7" id="KW-0443">Lipid metabolism</keyword>
<evidence type="ECO:0000256" key="3">
    <source>
        <dbReference type="ARBA" id="ARBA00022723"/>
    </source>
</evidence>
<evidence type="ECO:0000256" key="7">
    <source>
        <dbReference type="ARBA" id="ARBA00023098"/>
    </source>
</evidence>
<protein>
    <submittedName>
        <fullName evidence="10">Glycerol-1-phosphate dehydrogenase [NAD(P)+]</fullName>
    </submittedName>
</protein>
<dbReference type="InterPro" id="IPR032837">
    <property type="entry name" value="G1PDH"/>
</dbReference>
<accession>A0A3D9IX07</accession>
<dbReference type="SUPFAM" id="SSF56796">
    <property type="entry name" value="Dehydroquinate synthase-like"/>
    <property type="match status" value="1"/>
</dbReference>
<keyword evidence="5" id="KW-0560">Oxidoreductase</keyword>
<name>A0A3D9IX07_9BACL</name>
<dbReference type="GO" id="GO:0046872">
    <property type="term" value="F:metal ion binding"/>
    <property type="evidence" value="ECO:0007669"/>
    <property type="project" value="UniProtKB-KW"/>
</dbReference>
<dbReference type="PANTHER" id="PTHR43616:SF5">
    <property type="entry name" value="GLYCEROL DEHYDROGENASE 1"/>
    <property type="match status" value="1"/>
</dbReference>
<dbReference type="PANTHER" id="PTHR43616">
    <property type="entry name" value="GLYCEROL DEHYDROGENASE"/>
    <property type="match status" value="1"/>
</dbReference>
<keyword evidence="11" id="KW-1185">Reference proteome</keyword>
<keyword evidence="9" id="KW-1208">Phospholipid metabolism</keyword>
<comment type="caution">
    <text evidence="10">The sequence shown here is derived from an EMBL/GenBank/DDBJ whole genome shotgun (WGS) entry which is preliminary data.</text>
</comment>
<dbReference type="CDD" id="cd08175">
    <property type="entry name" value="G1PDH"/>
    <property type="match status" value="1"/>
</dbReference>
<sequence length="401" mass="43671">MSELLAKIKRKAAVLDHRSRQAVDLDKIMIEAGALKEIAPYLEEKALRTIAIAVDALTYEAAGHALETLLSRVGIRPNVTIIKPSSAGDVVADEASIVQLLLDIQRVKAEAVVAVGGGTIHDIARYCAFTSRIPFVSVPTAPSVDGFNSKGAPILVRGEKLTIPAIGPSAIFADMDILSGSPPALIVAGFGDMLGKFTSLFDWKFGAIVADEPYLQTAADITREALMSCVNEADSIALGREEGIHTLITALIESGLAMLLFGQSHPASGAEHHLSHYIEMEFLRLGRRQLLHGAKVGVASAHISKLYHRIISEGPERWNTDDKNSKDARMASNWVEIARHSQQIPDELTLRDLLRQVGGPATIEQLSVEQELIERSLKEAHHVRPDRYTLLRAFNEREIAP</sequence>
<dbReference type="RefSeq" id="WP_115991286.1">
    <property type="nucleotide sequence ID" value="NZ_QRDY01000001.1"/>
</dbReference>
<dbReference type="Gene3D" id="1.20.1090.10">
    <property type="entry name" value="Dehydroquinate synthase-like - alpha domain"/>
    <property type="match status" value="1"/>
</dbReference>
<dbReference type="Gene3D" id="3.40.50.1970">
    <property type="match status" value="1"/>
</dbReference>
<evidence type="ECO:0000313" key="10">
    <source>
        <dbReference type="EMBL" id="RED66373.1"/>
    </source>
</evidence>
<keyword evidence="8" id="KW-0594">Phospholipid biosynthesis</keyword>
<dbReference type="AlphaFoldDB" id="A0A3D9IX07"/>
<keyword evidence="4" id="KW-0521">NADP</keyword>
<proteinExistence type="predicted"/>
<keyword evidence="1" id="KW-0963">Cytoplasm</keyword>
<dbReference type="GO" id="GO:0008654">
    <property type="term" value="P:phospholipid biosynthetic process"/>
    <property type="evidence" value="ECO:0007669"/>
    <property type="project" value="UniProtKB-KW"/>
</dbReference>
<evidence type="ECO:0000256" key="2">
    <source>
        <dbReference type="ARBA" id="ARBA00022516"/>
    </source>
</evidence>
<dbReference type="OrthoDB" id="9763580at2"/>
<keyword evidence="3" id="KW-0479">Metal-binding</keyword>
<keyword evidence="6" id="KW-0520">NAD</keyword>
<dbReference type="GO" id="GO:0016614">
    <property type="term" value="F:oxidoreductase activity, acting on CH-OH group of donors"/>
    <property type="evidence" value="ECO:0007669"/>
    <property type="project" value="InterPro"/>
</dbReference>